<name>A0A369BDX3_9FIRM</name>
<proteinExistence type="predicted"/>
<feature type="transmembrane region" description="Helical" evidence="1">
    <location>
        <begin position="37"/>
        <end position="53"/>
    </location>
</feature>
<sequence>MHSKNTELLFFILVFLLLFYDDRYLELRRAINPRAGLGDSKILFFILVFLLLFY</sequence>
<protein>
    <submittedName>
        <fullName evidence="2">Uncharacterized protein</fullName>
    </submittedName>
</protein>
<keyword evidence="1" id="KW-0472">Membrane</keyword>
<dbReference type="Proteomes" id="UP000253034">
    <property type="component" value="Unassembled WGS sequence"/>
</dbReference>
<keyword evidence="1" id="KW-0812">Transmembrane</keyword>
<evidence type="ECO:0000313" key="2">
    <source>
        <dbReference type="EMBL" id="RCX18786.1"/>
    </source>
</evidence>
<evidence type="ECO:0000256" key="1">
    <source>
        <dbReference type="SAM" id="Phobius"/>
    </source>
</evidence>
<organism evidence="2 3">
    <name type="scientific">Anaerobacterium chartisolvens</name>
    <dbReference type="NCBI Taxonomy" id="1297424"/>
    <lineage>
        <taxon>Bacteria</taxon>
        <taxon>Bacillati</taxon>
        <taxon>Bacillota</taxon>
        <taxon>Clostridia</taxon>
        <taxon>Eubacteriales</taxon>
        <taxon>Oscillospiraceae</taxon>
        <taxon>Anaerobacterium</taxon>
    </lineage>
</organism>
<dbReference type="AlphaFoldDB" id="A0A369BDX3"/>
<accession>A0A369BDX3</accession>
<comment type="caution">
    <text evidence="2">The sequence shown here is derived from an EMBL/GenBank/DDBJ whole genome shotgun (WGS) entry which is preliminary data.</text>
</comment>
<dbReference type="EMBL" id="QPJT01000004">
    <property type="protein sequence ID" value="RCX18786.1"/>
    <property type="molecule type" value="Genomic_DNA"/>
</dbReference>
<dbReference type="RefSeq" id="WP_170138032.1">
    <property type="nucleotide sequence ID" value="NZ_QPJT01000004.1"/>
</dbReference>
<gene>
    <name evidence="2" type="ORF">DFR58_10455</name>
</gene>
<keyword evidence="1" id="KW-1133">Transmembrane helix</keyword>
<evidence type="ECO:0000313" key="3">
    <source>
        <dbReference type="Proteomes" id="UP000253034"/>
    </source>
</evidence>
<reference evidence="2 3" key="1">
    <citation type="submission" date="2018-07" db="EMBL/GenBank/DDBJ databases">
        <title>Genomic Encyclopedia of Type Strains, Phase IV (KMG-IV): sequencing the most valuable type-strain genomes for metagenomic binning, comparative biology and taxonomic classification.</title>
        <authorList>
            <person name="Goeker M."/>
        </authorList>
    </citation>
    <scope>NUCLEOTIDE SEQUENCE [LARGE SCALE GENOMIC DNA]</scope>
    <source>
        <strain evidence="2 3">DSM 27016</strain>
    </source>
</reference>
<keyword evidence="3" id="KW-1185">Reference proteome</keyword>